<dbReference type="InterPro" id="IPR038726">
    <property type="entry name" value="PDDEXK_AddAB-type"/>
</dbReference>
<dbReference type="SUPFAM" id="SSF52980">
    <property type="entry name" value="Restriction endonuclease-like"/>
    <property type="match status" value="1"/>
</dbReference>
<accession>A0A3S0HYZ9</accession>
<dbReference type="InterPro" id="IPR027417">
    <property type="entry name" value="P-loop_NTPase"/>
</dbReference>
<feature type="domain" description="UvrD-like helicase ATP-binding" evidence="17">
    <location>
        <begin position="20"/>
        <end position="516"/>
    </location>
</feature>
<keyword evidence="8" id="KW-0238">DNA-binding</keyword>
<dbReference type="SUPFAM" id="SSF52540">
    <property type="entry name" value="P-loop containing nucleoside triphosphate hydrolases"/>
    <property type="match status" value="1"/>
</dbReference>
<dbReference type="GO" id="GO:0033202">
    <property type="term" value="C:DNA helicase complex"/>
    <property type="evidence" value="ECO:0007669"/>
    <property type="project" value="TreeGrafter"/>
</dbReference>
<evidence type="ECO:0000259" key="18">
    <source>
        <dbReference type="PROSITE" id="PS51217"/>
    </source>
</evidence>
<dbReference type="OrthoDB" id="9810135at2"/>
<dbReference type="PANTHER" id="PTHR11070">
    <property type="entry name" value="UVRD / RECB / PCRA DNA HELICASE FAMILY MEMBER"/>
    <property type="match status" value="1"/>
</dbReference>
<evidence type="ECO:0000256" key="11">
    <source>
        <dbReference type="ARBA" id="ARBA00034617"/>
    </source>
</evidence>
<gene>
    <name evidence="19" type="primary">addA</name>
    <name evidence="19" type="ORF">EJ903_17075</name>
</gene>
<keyword evidence="3" id="KW-0227">DNA damage</keyword>
<keyword evidence="9" id="KW-0234">DNA repair</keyword>
<evidence type="ECO:0000256" key="8">
    <source>
        <dbReference type="ARBA" id="ARBA00023125"/>
    </source>
</evidence>
<dbReference type="NCBIfam" id="TIGR02784">
    <property type="entry name" value="addA_alphas"/>
    <property type="match status" value="1"/>
</dbReference>
<keyword evidence="4 15" id="KW-0378">Hydrolase</keyword>
<evidence type="ECO:0000256" key="10">
    <source>
        <dbReference type="ARBA" id="ARBA00023235"/>
    </source>
</evidence>
<keyword evidence="20" id="KW-1185">Reference proteome</keyword>
<dbReference type="Pfam" id="PF13361">
    <property type="entry name" value="UvrD_C"/>
    <property type="match status" value="1"/>
</dbReference>
<dbReference type="GO" id="GO:0004527">
    <property type="term" value="F:exonuclease activity"/>
    <property type="evidence" value="ECO:0007669"/>
    <property type="project" value="UniProtKB-KW"/>
</dbReference>
<proteinExistence type="predicted"/>
<dbReference type="Gene3D" id="3.40.50.300">
    <property type="entry name" value="P-loop containing nucleotide triphosphate hydrolases"/>
    <property type="match status" value="4"/>
</dbReference>
<dbReference type="GO" id="GO:0000725">
    <property type="term" value="P:recombinational repair"/>
    <property type="evidence" value="ECO:0007669"/>
    <property type="project" value="TreeGrafter"/>
</dbReference>
<evidence type="ECO:0000256" key="4">
    <source>
        <dbReference type="ARBA" id="ARBA00022801"/>
    </source>
</evidence>
<evidence type="ECO:0000259" key="17">
    <source>
        <dbReference type="PROSITE" id="PS51198"/>
    </source>
</evidence>
<evidence type="ECO:0000313" key="19">
    <source>
        <dbReference type="EMBL" id="RTR17843.1"/>
    </source>
</evidence>
<dbReference type="Proteomes" id="UP000277007">
    <property type="component" value="Unassembled WGS sequence"/>
</dbReference>
<keyword evidence="10" id="KW-0413">Isomerase</keyword>
<keyword evidence="5 15" id="KW-0347">Helicase</keyword>
<keyword evidence="7 15" id="KW-0067">ATP-binding</keyword>
<keyword evidence="1" id="KW-0540">Nuclease</keyword>
<protein>
    <recommendedName>
        <fullName evidence="12">DNA 3'-5' helicase</fullName>
        <ecNumber evidence="12">5.6.2.4</ecNumber>
    </recommendedName>
    <alternativeName>
        <fullName evidence="13">DNA 3'-5' helicase II</fullName>
    </alternativeName>
</protein>
<feature type="region of interest" description="Disordered" evidence="16">
    <location>
        <begin position="1"/>
        <end position="23"/>
    </location>
</feature>
<dbReference type="Pfam" id="PF00580">
    <property type="entry name" value="UvrD-helicase"/>
    <property type="match status" value="1"/>
</dbReference>
<evidence type="ECO:0000256" key="14">
    <source>
        <dbReference type="ARBA" id="ARBA00048988"/>
    </source>
</evidence>
<dbReference type="GO" id="GO:0005524">
    <property type="term" value="F:ATP binding"/>
    <property type="evidence" value="ECO:0007669"/>
    <property type="project" value="UniProtKB-UniRule"/>
</dbReference>
<evidence type="ECO:0000256" key="3">
    <source>
        <dbReference type="ARBA" id="ARBA00022763"/>
    </source>
</evidence>
<evidence type="ECO:0000256" key="16">
    <source>
        <dbReference type="SAM" id="MobiDB-lite"/>
    </source>
</evidence>
<keyword evidence="2 15" id="KW-0547">Nucleotide-binding</keyword>
<feature type="binding site" evidence="15">
    <location>
        <begin position="41"/>
        <end position="48"/>
    </location>
    <ligand>
        <name>ATP</name>
        <dbReference type="ChEBI" id="CHEBI:30616"/>
    </ligand>
</feature>
<keyword evidence="6" id="KW-0269">Exonuclease</keyword>
<dbReference type="InterPro" id="IPR014017">
    <property type="entry name" value="DNA_helicase_UvrD-like_C"/>
</dbReference>
<dbReference type="PROSITE" id="PS51217">
    <property type="entry name" value="UVRD_HELICASE_CTER"/>
    <property type="match status" value="1"/>
</dbReference>
<name>A0A3S0HYZ9_9PROT</name>
<evidence type="ECO:0000256" key="6">
    <source>
        <dbReference type="ARBA" id="ARBA00022839"/>
    </source>
</evidence>
<feature type="domain" description="UvrD-like helicase C-terminal" evidence="18">
    <location>
        <begin position="547"/>
        <end position="831"/>
    </location>
</feature>
<evidence type="ECO:0000256" key="5">
    <source>
        <dbReference type="ARBA" id="ARBA00022806"/>
    </source>
</evidence>
<dbReference type="GO" id="GO:0043138">
    <property type="term" value="F:3'-5' DNA helicase activity"/>
    <property type="evidence" value="ECO:0007669"/>
    <property type="project" value="UniProtKB-EC"/>
</dbReference>
<dbReference type="RefSeq" id="WP_126617651.1">
    <property type="nucleotide sequence ID" value="NZ_JBHUCY010000015.1"/>
</dbReference>
<dbReference type="InterPro" id="IPR011604">
    <property type="entry name" value="PDDEXK-like_dom_sf"/>
</dbReference>
<feature type="compositionally biased region" description="Low complexity" evidence="16">
    <location>
        <begin position="968"/>
        <end position="979"/>
    </location>
</feature>
<evidence type="ECO:0000256" key="12">
    <source>
        <dbReference type="ARBA" id="ARBA00034808"/>
    </source>
</evidence>
<evidence type="ECO:0000256" key="9">
    <source>
        <dbReference type="ARBA" id="ARBA00023204"/>
    </source>
</evidence>
<comment type="catalytic activity">
    <reaction evidence="11">
        <text>Couples ATP hydrolysis with the unwinding of duplex DNA by translocating in the 3'-5' direction.</text>
        <dbReference type="EC" id="5.6.2.4"/>
    </reaction>
</comment>
<dbReference type="InterPro" id="IPR014016">
    <property type="entry name" value="UvrD-like_ATP-bd"/>
</dbReference>
<evidence type="ECO:0000256" key="1">
    <source>
        <dbReference type="ARBA" id="ARBA00022722"/>
    </source>
</evidence>
<dbReference type="Pfam" id="PF12705">
    <property type="entry name" value="PDDEXK_1"/>
    <property type="match status" value="1"/>
</dbReference>
<evidence type="ECO:0000313" key="20">
    <source>
        <dbReference type="Proteomes" id="UP000277007"/>
    </source>
</evidence>
<dbReference type="InterPro" id="IPR000212">
    <property type="entry name" value="DNA_helicase_UvrD/REP"/>
</dbReference>
<dbReference type="AlphaFoldDB" id="A0A3S0HYZ9"/>
<dbReference type="EC" id="5.6.2.4" evidence="12"/>
<dbReference type="GO" id="GO:0005829">
    <property type="term" value="C:cytosol"/>
    <property type="evidence" value="ECO:0007669"/>
    <property type="project" value="TreeGrafter"/>
</dbReference>
<evidence type="ECO:0000256" key="2">
    <source>
        <dbReference type="ARBA" id="ARBA00022741"/>
    </source>
</evidence>
<dbReference type="Gene3D" id="3.90.320.10">
    <property type="match status" value="1"/>
</dbReference>
<dbReference type="PROSITE" id="PS51198">
    <property type="entry name" value="UVRD_HELICASE_ATP_BIND"/>
    <property type="match status" value="1"/>
</dbReference>
<dbReference type="InterPro" id="IPR014151">
    <property type="entry name" value="DNA_helicase_AddA"/>
</dbReference>
<evidence type="ECO:0000256" key="13">
    <source>
        <dbReference type="ARBA" id="ARBA00034923"/>
    </source>
</evidence>
<evidence type="ECO:0000256" key="15">
    <source>
        <dbReference type="PROSITE-ProRule" id="PRU00560"/>
    </source>
</evidence>
<dbReference type="EMBL" id="RXMA01000017">
    <property type="protein sequence ID" value="RTR17843.1"/>
    <property type="molecule type" value="Genomic_DNA"/>
</dbReference>
<dbReference type="InterPro" id="IPR011335">
    <property type="entry name" value="Restrct_endonuc-II-like"/>
</dbReference>
<organism evidence="19 20">
    <name type="scientific">Azospirillum griseum</name>
    <dbReference type="NCBI Taxonomy" id="2496639"/>
    <lineage>
        <taxon>Bacteria</taxon>
        <taxon>Pseudomonadati</taxon>
        <taxon>Pseudomonadota</taxon>
        <taxon>Alphaproteobacteria</taxon>
        <taxon>Rhodospirillales</taxon>
        <taxon>Azospirillaceae</taxon>
        <taxon>Azospirillum</taxon>
    </lineage>
</organism>
<reference evidence="19 20" key="1">
    <citation type="submission" date="2018-12" db="EMBL/GenBank/DDBJ databases">
        <authorList>
            <person name="Yang Y."/>
        </authorList>
    </citation>
    <scope>NUCLEOTIDE SEQUENCE [LARGE SCALE GENOMIC DNA]</scope>
    <source>
        <strain evidence="19 20">L-25-5w-1</strain>
    </source>
</reference>
<comment type="catalytic activity">
    <reaction evidence="14">
        <text>ATP + H2O = ADP + phosphate + H(+)</text>
        <dbReference type="Rhea" id="RHEA:13065"/>
        <dbReference type="ChEBI" id="CHEBI:15377"/>
        <dbReference type="ChEBI" id="CHEBI:15378"/>
        <dbReference type="ChEBI" id="CHEBI:30616"/>
        <dbReference type="ChEBI" id="CHEBI:43474"/>
        <dbReference type="ChEBI" id="CHEBI:456216"/>
        <dbReference type="EC" id="5.6.2.4"/>
    </reaction>
</comment>
<feature type="region of interest" description="Disordered" evidence="16">
    <location>
        <begin position="949"/>
        <end position="1016"/>
    </location>
</feature>
<sequence>MTAPASPPDTPAPDPARSLPPDPNVAQLRASNPGASVWVGASAGSGKTKVLTDRVLRLMLAGTPPARILCLTFTKAAAAEMANRVNRTLGDWATLPDDALEDQLAKLCGERPSRETRINARRLFAQVVDCPGGMKIQTIHAFCQSLLRRFPLEARLAPHFEVMDDRTASALLVEARDAVLHAGRQAPDSALGRAMTRLTAELNAEDFAGLLATLTAERGQIQRLTTAFSGLDGLIEAVYRRLEVAPGTSETALIAAACASGSDDATADEPALRAACAALASGSATDQERGIALQRWLDADHPRRVAGFDAYQKLFLTAEGTPRKTLITKKAAASAPQAPADLLAEAERLVMVGERVRAAGVAAATAALLTLGDAMLDAYRARKAGRALLDYDDLILSANRLLHGEQGQPPATPWVLYKLDGGLDHILIDEAQDTNPEQWRIVEALADEFFAGVDARAADGTLRTVFAVGDEKQSIFSFQRADPAEFNRMRRHFQAQAEASERLWASVDLDVSFRSTAAVLDAVDAVFALDTARDGVASDAAPVIRHHAFRKGQGGLVELWPPVKPADAVDSAPWSPPVERETADSPSARLAAVLAATVADWLARGERLAAKGRAIQPGDIMVLVRRRTDFVTELVRALKERGVPVAGVDRMVLTQQLAVMDALALADFLLLPDDDLTLATLLKGPLIGLTEEELFTLAQVSMPNGRRGTLWRALVARAEHDPAFRPARRYLGDLLARTDFSAPYELFAGLLNRPCPADTRSGRRAILKRLGPDAQDPLDELLAACLAFERTEPPSLQNFLAWMAASDAEIKREQEQSGGVVRIMTVHGSKGLQAPIVFLPDTMGSPTQSPAILWPDADCPVPLFAARRAQEDGQSAQARARANRRRDQEYRRLLYVALTRAEDRLYVCGYQGRREPPEDCWYRLVEAALRRIAQPLAFDATGLDPAGWAGEGWRLTGPQTATPPVPAPDASAAADPGTPVWLTAPAPTEPEPSRPLTPSRPDGEEPAVRSPLGTDDGQRFKRGLLVHRLLQTLPDLDPGARADACRRFLDRPAHKLTAEEREAIAAETLAVLSHADFAHLFGAGSKAEVPLVGVVQGRALAGRIDRLAVRGAEVWIVDYKTNRPPPRVLDDVPSVYRRQMAAYRAALTAIYPGKTIRCALLWTDGPFIMELPAALLDAIDFAPPTGVE</sequence>
<comment type="caution">
    <text evidence="19">The sequence shown here is derived from an EMBL/GenBank/DDBJ whole genome shotgun (WGS) entry which is preliminary data.</text>
</comment>
<dbReference type="GO" id="GO:0003677">
    <property type="term" value="F:DNA binding"/>
    <property type="evidence" value="ECO:0007669"/>
    <property type="project" value="UniProtKB-KW"/>
</dbReference>
<dbReference type="PANTHER" id="PTHR11070:SF2">
    <property type="entry name" value="ATP-DEPENDENT DNA HELICASE SRS2"/>
    <property type="match status" value="1"/>
</dbReference>
<evidence type="ECO:0000256" key="7">
    <source>
        <dbReference type="ARBA" id="ARBA00022840"/>
    </source>
</evidence>